<dbReference type="AlphaFoldDB" id="U4KL47"/>
<evidence type="ECO:0000256" key="1">
    <source>
        <dbReference type="PROSITE-ProRule" id="PRU00464"/>
    </source>
</evidence>
<dbReference type="InterPro" id="IPR011146">
    <property type="entry name" value="HIT-like"/>
</dbReference>
<evidence type="ECO:0000313" key="4">
    <source>
        <dbReference type="Proteomes" id="UP000032740"/>
    </source>
</evidence>
<evidence type="ECO:0000313" key="3">
    <source>
        <dbReference type="EMBL" id="CCV64604.1"/>
    </source>
</evidence>
<dbReference type="GO" id="GO:0003824">
    <property type="term" value="F:catalytic activity"/>
    <property type="evidence" value="ECO:0007669"/>
    <property type="project" value="InterPro"/>
</dbReference>
<dbReference type="PROSITE" id="PS51084">
    <property type="entry name" value="HIT_2"/>
    <property type="match status" value="1"/>
</dbReference>
<dbReference type="KEGG" id="apal:BN85410270"/>
<dbReference type="STRING" id="1318466.BN85410270"/>
<reference evidence="3 4" key="1">
    <citation type="journal article" date="2013" name="J. Mol. Microbiol. Biotechnol.">
        <title>Analysis of the Complete Genomes of Acholeplasma brassicae , A. palmae and A. laidlawii and Their Comparison to the Obligate Parasites from ' Candidatus Phytoplasma'.</title>
        <authorList>
            <person name="Kube M."/>
            <person name="Siewert C."/>
            <person name="Migdoll A.M."/>
            <person name="Duduk B."/>
            <person name="Holz S."/>
            <person name="Rabus R."/>
            <person name="Seemuller E."/>
            <person name="Mitrovic J."/>
            <person name="Muller I."/>
            <person name="Buttner C."/>
            <person name="Reinhardt R."/>
        </authorList>
    </citation>
    <scope>NUCLEOTIDE SEQUENCE [LARGE SCALE GENOMIC DNA]</scope>
    <source>
        <strain evidence="3 4">J233</strain>
    </source>
</reference>
<dbReference type="Gene3D" id="3.30.428.10">
    <property type="entry name" value="HIT-like"/>
    <property type="match status" value="1"/>
</dbReference>
<protein>
    <submittedName>
        <fullName evidence="3">HIT domain protein</fullName>
    </submittedName>
</protein>
<dbReference type="OrthoDB" id="9784774at2"/>
<gene>
    <name evidence="3" type="ORF">BN85410270</name>
</gene>
<organism evidence="3 4">
    <name type="scientific">Alteracholeplasma palmae (strain ATCC 49389 / J233)</name>
    <name type="common">Acholeplasma palmae</name>
    <dbReference type="NCBI Taxonomy" id="1318466"/>
    <lineage>
        <taxon>Bacteria</taxon>
        <taxon>Bacillati</taxon>
        <taxon>Mycoplasmatota</taxon>
        <taxon>Mollicutes</taxon>
        <taxon>Acholeplasmatales</taxon>
        <taxon>Acholeplasmataceae</taxon>
        <taxon>Acholeplasma</taxon>
    </lineage>
</organism>
<name>U4KL47_ALTPJ</name>
<keyword evidence="4" id="KW-1185">Reference proteome</keyword>
<dbReference type="RefSeq" id="WP_026660907.1">
    <property type="nucleotide sequence ID" value="NC_022538.1"/>
</dbReference>
<feature type="short sequence motif" description="Histidine triad motif" evidence="1">
    <location>
        <begin position="93"/>
        <end position="97"/>
    </location>
</feature>
<sequence>MCLLCERIQQIKDNKNPYFVKELETGYVVIGDHQRFYGYTLFLSKTHVTELHLLEKKTREKYLLEMALVSEACYKAFKADKMNIESLGNGDAHLHFHLFPRKQGDMPIKGPVWWVPKEEMYDESQRPSMKELEKLKHQLKNELDKLLKERSQ</sequence>
<dbReference type="HOGENOM" id="CLU_123330_1_1_14"/>
<dbReference type="InterPro" id="IPR036265">
    <property type="entry name" value="HIT-like_sf"/>
</dbReference>
<evidence type="ECO:0000259" key="2">
    <source>
        <dbReference type="PROSITE" id="PS51084"/>
    </source>
</evidence>
<dbReference type="Pfam" id="PF01230">
    <property type="entry name" value="HIT"/>
    <property type="match status" value="1"/>
</dbReference>
<dbReference type="EMBL" id="FO681347">
    <property type="protein sequence ID" value="CCV64604.1"/>
    <property type="molecule type" value="Genomic_DNA"/>
</dbReference>
<feature type="domain" description="HIT" evidence="2">
    <location>
        <begin position="6"/>
        <end position="108"/>
    </location>
</feature>
<accession>U4KL47</accession>
<dbReference type="Proteomes" id="UP000032740">
    <property type="component" value="Chromosome"/>
</dbReference>
<proteinExistence type="predicted"/>
<dbReference type="SUPFAM" id="SSF54197">
    <property type="entry name" value="HIT-like"/>
    <property type="match status" value="1"/>
</dbReference>